<feature type="region of interest" description="Disordered" evidence="1">
    <location>
        <begin position="25"/>
        <end position="52"/>
    </location>
</feature>
<comment type="caution">
    <text evidence="2">The sequence shown here is derived from an EMBL/GenBank/DDBJ whole genome shotgun (WGS) entry which is preliminary data.</text>
</comment>
<feature type="compositionally biased region" description="Low complexity" evidence="1">
    <location>
        <begin position="1"/>
        <end position="11"/>
    </location>
</feature>
<proteinExistence type="predicted"/>
<dbReference type="AlphaFoldDB" id="A0AAD4VLR0"/>
<protein>
    <submittedName>
        <fullName evidence="2">Uncharacterized protein</fullName>
    </submittedName>
</protein>
<organism evidence="2 3">
    <name type="scientific">Prunus dulcis</name>
    <name type="common">Almond</name>
    <name type="synonym">Amygdalus dulcis</name>
    <dbReference type="NCBI Taxonomy" id="3755"/>
    <lineage>
        <taxon>Eukaryota</taxon>
        <taxon>Viridiplantae</taxon>
        <taxon>Streptophyta</taxon>
        <taxon>Embryophyta</taxon>
        <taxon>Tracheophyta</taxon>
        <taxon>Spermatophyta</taxon>
        <taxon>Magnoliopsida</taxon>
        <taxon>eudicotyledons</taxon>
        <taxon>Gunneridae</taxon>
        <taxon>Pentapetalae</taxon>
        <taxon>rosids</taxon>
        <taxon>fabids</taxon>
        <taxon>Rosales</taxon>
        <taxon>Rosaceae</taxon>
        <taxon>Amygdaloideae</taxon>
        <taxon>Amygdaleae</taxon>
        <taxon>Prunus</taxon>
    </lineage>
</organism>
<gene>
    <name evidence="2" type="ORF">L3X38_035718</name>
</gene>
<sequence length="107" mass="11373">MTGASSSSSPSRLPPPVAVVSPKNGEEAAGAFRSSPQSISLLRPPNPTREVSRGVSYPALRQAPYVALVVRRMGRYCDSMVSRGVSYPALRQAPYVALVIPAYGEIL</sequence>
<evidence type="ECO:0000313" key="2">
    <source>
        <dbReference type="EMBL" id="KAI5326644.1"/>
    </source>
</evidence>
<evidence type="ECO:0000256" key="1">
    <source>
        <dbReference type="SAM" id="MobiDB-lite"/>
    </source>
</evidence>
<reference evidence="2 3" key="1">
    <citation type="journal article" date="2022" name="G3 (Bethesda)">
        <title>Whole-genome sequence and methylome profiling of the almond [Prunus dulcis (Mill.) D.A. Webb] cultivar 'Nonpareil'.</title>
        <authorList>
            <person name="D'Amico-Willman K.M."/>
            <person name="Ouma W.Z."/>
            <person name="Meulia T."/>
            <person name="Sideli G.M."/>
            <person name="Gradziel T.M."/>
            <person name="Fresnedo-Ramirez J."/>
        </authorList>
    </citation>
    <scope>NUCLEOTIDE SEQUENCE [LARGE SCALE GENOMIC DNA]</scope>
    <source>
        <strain evidence="2">Clone GOH B32 T37-40</strain>
    </source>
</reference>
<dbReference type="EMBL" id="JAJFAZ020000006">
    <property type="protein sequence ID" value="KAI5326644.1"/>
    <property type="molecule type" value="Genomic_DNA"/>
</dbReference>
<keyword evidence="3" id="KW-1185">Reference proteome</keyword>
<feature type="region of interest" description="Disordered" evidence="1">
    <location>
        <begin position="1"/>
        <end position="20"/>
    </location>
</feature>
<name>A0AAD4VLR0_PRUDU</name>
<accession>A0AAD4VLR0</accession>
<evidence type="ECO:0000313" key="3">
    <source>
        <dbReference type="Proteomes" id="UP001054821"/>
    </source>
</evidence>
<dbReference type="Proteomes" id="UP001054821">
    <property type="component" value="Chromosome 6"/>
</dbReference>